<dbReference type="EMBL" id="ML976618">
    <property type="protein sequence ID" value="KAF1842215.1"/>
    <property type="molecule type" value="Genomic_DNA"/>
</dbReference>
<feature type="region of interest" description="Disordered" evidence="2">
    <location>
        <begin position="51"/>
        <end position="98"/>
    </location>
</feature>
<organism evidence="4 5">
    <name type="scientific">Cucurbitaria berberidis CBS 394.84</name>
    <dbReference type="NCBI Taxonomy" id="1168544"/>
    <lineage>
        <taxon>Eukaryota</taxon>
        <taxon>Fungi</taxon>
        <taxon>Dikarya</taxon>
        <taxon>Ascomycota</taxon>
        <taxon>Pezizomycotina</taxon>
        <taxon>Dothideomycetes</taxon>
        <taxon>Pleosporomycetidae</taxon>
        <taxon>Pleosporales</taxon>
        <taxon>Pleosporineae</taxon>
        <taxon>Cucurbitariaceae</taxon>
        <taxon>Cucurbitaria</taxon>
    </lineage>
</organism>
<sequence length="256" mass="28700">MIGHSQKLPIIKSIDEILSELSVRPRSQSRLAASNPSRSPVDVELHRDVARPASHREAQTATVASMPSQLESSTKSTVGDISMHEATPSESPLGSSHVSFNAAIPAHGAQSSVISKRQHLVPERIPYLEKLPIIARAPRTAGNLLKLSERVIHALKHLQDPHNRENDFKLNPVRYGSTFDKDLGLCYEAFFTYKACRFGTFCKWRHDSLTDEEKAWITELRASHALAWIEECYHTPETPALKDWYATQVIDEEDDA</sequence>
<evidence type="ECO:0000259" key="3">
    <source>
        <dbReference type="PROSITE" id="PS50103"/>
    </source>
</evidence>
<evidence type="ECO:0000256" key="2">
    <source>
        <dbReference type="SAM" id="MobiDB-lite"/>
    </source>
</evidence>
<name>A0A9P4GBJ3_9PLEO</name>
<feature type="compositionally biased region" description="Polar residues" evidence="2">
    <location>
        <begin position="59"/>
        <end position="79"/>
    </location>
</feature>
<keyword evidence="5" id="KW-1185">Reference proteome</keyword>
<dbReference type="InterPro" id="IPR000571">
    <property type="entry name" value="Znf_CCCH"/>
</dbReference>
<dbReference type="Proteomes" id="UP000800039">
    <property type="component" value="Unassembled WGS sequence"/>
</dbReference>
<gene>
    <name evidence="4" type="ORF">K460DRAFT_409633</name>
</gene>
<proteinExistence type="predicted"/>
<dbReference type="PROSITE" id="PS50103">
    <property type="entry name" value="ZF_C3H1"/>
    <property type="match status" value="1"/>
</dbReference>
<evidence type="ECO:0000313" key="5">
    <source>
        <dbReference type="Proteomes" id="UP000800039"/>
    </source>
</evidence>
<dbReference type="GO" id="GO:0008270">
    <property type="term" value="F:zinc ion binding"/>
    <property type="evidence" value="ECO:0007669"/>
    <property type="project" value="UniProtKB-KW"/>
</dbReference>
<dbReference type="GeneID" id="63854522"/>
<feature type="compositionally biased region" description="Polar residues" evidence="2">
    <location>
        <begin position="88"/>
        <end position="98"/>
    </location>
</feature>
<keyword evidence="1" id="KW-0862">Zinc</keyword>
<protein>
    <recommendedName>
        <fullName evidence="3">C3H1-type domain-containing protein</fullName>
    </recommendedName>
</protein>
<evidence type="ECO:0000313" key="4">
    <source>
        <dbReference type="EMBL" id="KAF1842215.1"/>
    </source>
</evidence>
<reference evidence="4" key="1">
    <citation type="submission" date="2020-01" db="EMBL/GenBank/DDBJ databases">
        <authorList>
            <consortium name="DOE Joint Genome Institute"/>
            <person name="Haridas S."/>
            <person name="Albert R."/>
            <person name="Binder M."/>
            <person name="Bloem J."/>
            <person name="Labutti K."/>
            <person name="Salamov A."/>
            <person name="Andreopoulos B."/>
            <person name="Baker S.E."/>
            <person name="Barry K."/>
            <person name="Bills G."/>
            <person name="Bluhm B.H."/>
            <person name="Cannon C."/>
            <person name="Castanera R."/>
            <person name="Culley D.E."/>
            <person name="Daum C."/>
            <person name="Ezra D."/>
            <person name="Gonzalez J.B."/>
            <person name="Henrissat B."/>
            <person name="Kuo A."/>
            <person name="Liang C."/>
            <person name="Lipzen A."/>
            <person name="Lutzoni F."/>
            <person name="Magnuson J."/>
            <person name="Mondo S."/>
            <person name="Nolan M."/>
            <person name="Ohm R."/>
            <person name="Pangilinan J."/>
            <person name="Park H.-J."/>
            <person name="Ramirez L."/>
            <person name="Alfaro M."/>
            <person name="Sun H."/>
            <person name="Tritt A."/>
            <person name="Yoshinaga Y."/>
            <person name="Zwiers L.-H."/>
            <person name="Turgeon B.G."/>
            <person name="Goodwin S.B."/>
            <person name="Spatafora J.W."/>
            <person name="Crous P.W."/>
            <person name="Grigoriev I.V."/>
        </authorList>
    </citation>
    <scope>NUCLEOTIDE SEQUENCE</scope>
    <source>
        <strain evidence="4">CBS 394.84</strain>
    </source>
</reference>
<keyword evidence="1" id="KW-0863">Zinc-finger</keyword>
<feature type="zinc finger region" description="C3H1-type" evidence="1">
    <location>
        <begin position="180"/>
        <end position="209"/>
    </location>
</feature>
<comment type="caution">
    <text evidence="4">The sequence shown here is derived from an EMBL/GenBank/DDBJ whole genome shotgun (WGS) entry which is preliminary data.</text>
</comment>
<keyword evidence="1" id="KW-0479">Metal-binding</keyword>
<dbReference type="RefSeq" id="XP_040784778.1">
    <property type="nucleotide sequence ID" value="XM_040937272.1"/>
</dbReference>
<accession>A0A9P4GBJ3</accession>
<dbReference type="AlphaFoldDB" id="A0A9P4GBJ3"/>
<feature type="domain" description="C3H1-type" evidence="3">
    <location>
        <begin position="180"/>
        <end position="209"/>
    </location>
</feature>
<evidence type="ECO:0000256" key="1">
    <source>
        <dbReference type="PROSITE-ProRule" id="PRU00723"/>
    </source>
</evidence>
<dbReference type="OrthoDB" id="3797593at2759"/>